<dbReference type="InterPro" id="IPR000086">
    <property type="entry name" value="NUDIX_hydrolase_dom"/>
</dbReference>
<reference evidence="4 5" key="1">
    <citation type="journal article" date="2015" name="J. Biotechnol.">
        <title>Complete genome sequence of a malodorant-producing acetogen, Clostridium scatologenes ATCC 25775(T).</title>
        <authorList>
            <person name="Zhu Z."/>
            <person name="Guo T."/>
            <person name="Zheng H."/>
            <person name="Song T."/>
            <person name="Ouyang P."/>
            <person name="Xie J."/>
        </authorList>
    </citation>
    <scope>NUCLEOTIDE SEQUENCE [LARGE SCALE GENOMIC DNA]</scope>
    <source>
        <strain evidence="4 5">ATCC 25775</strain>
    </source>
</reference>
<protein>
    <submittedName>
        <fullName evidence="4">NUDIX hydrolase</fullName>
    </submittedName>
</protein>
<sequence length="173" mass="19838">MQFEEKTLLSENIYKGKIIEVNLKTVELPNGKEGKREIVNHPGGVAILAYKDKETILLVEQFRKPLERSLLELPAGKIEKGEEPKICGIRELEEETGYKANKFNYLGKIVTSPGFCDEYIYLYKAEDLYKGNTGLQDEDEFINVKELKIDIIKEMIRKGEIIDAKTISAFMME</sequence>
<name>A0A0E3K1L3_CLOSL</name>
<evidence type="ECO:0000259" key="3">
    <source>
        <dbReference type="PROSITE" id="PS51462"/>
    </source>
</evidence>
<evidence type="ECO:0000256" key="1">
    <source>
        <dbReference type="ARBA" id="ARBA00001946"/>
    </source>
</evidence>
<dbReference type="GO" id="GO:0005829">
    <property type="term" value="C:cytosol"/>
    <property type="evidence" value="ECO:0007669"/>
    <property type="project" value="TreeGrafter"/>
</dbReference>
<evidence type="ECO:0000256" key="2">
    <source>
        <dbReference type="ARBA" id="ARBA00022801"/>
    </source>
</evidence>
<gene>
    <name evidence="4" type="ORF">CSCA_2983</name>
</gene>
<dbReference type="Gene3D" id="3.90.79.10">
    <property type="entry name" value="Nucleoside Triphosphate Pyrophosphohydrolase"/>
    <property type="match status" value="1"/>
</dbReference>
<dbReference type="PANTHER" id="PTHR11839:SF18">
    <property type="entry name" value="NUDIX HYDROLASE DOMAIN-CONTAINING PROTEIN"/>
    <property type="match status" value="1"/>
</dbReference>
<dbReference type="CDD" id="cd03424">
    <property type="entry name" value="NUDIX_ADPRase_Nudt5_UGPPase_Nudt14"/>
    <property type="match status" value="1"/>
</dbReference>
<dbReference type="FunFam" id="3.90.79.10:FF:000024">
    <property type="entry name" value="ADP-ribose pyrophosphatase"/>
    <property type="match status" value="1"/>
</dbReference>
<keyword evidence="2 4" id="KW-0378">Hydrolase</keyword>
<dbReference type="GO" id="GO:0019693">
    <property type="term" value="P:ribose phosphate metabolic process"/>
    <property type="evidence" value="ECO:0007669"/>
    <property type="project" value="TreeGrafter"/>
</dbReference>
<dbReference type="HOGENOM" id="CLU_062658_5_1_9"/>
<dbReference type="EMBL" id="CP009933">
    <property type="protein sequence ID" value="AKA70108.1"/>
    <property type="molecule type" value="Genomic_DNA"/>
</dbReference>
<proteinExistence type="predicted"/>
<keyword evidence="5" id="KW-1185">Reference proteome</keyword>
<dbReference type="AlphaFoldDB" id="A0A0E3K1L3"/>
<dbReference type="STRING" id="1548.CSCA_2983"/>
<comment type="cofactor">
    <cofactor evidence="1">
        <name>Mg(2+)</name>
        <dbReference type="ChEBI" id="CHEBI:18420"/>
    </cofactor>
</comment>
<accession>A0A0E3K1L3</accession>
<dbReference type="Proteomes" id="UP000033115">
    <property type="component" value="Chromosome"/>
</dbReference>
<organism evidence="4 5">
    <name type="scientific">Clostridium scatologenes</name>
    <dbReference type="NCBI Taxonomy" id="1548"/>
    <lineage>
        <taxon>Bacteria</taxon>
        <taxon>Bacillati</taxon>
        <taxon>Bacillota</taxon>
        <taxon>Clostridia</taxon>
        <taxon>Eubacteriales</taxon>
        <taxon>Clostridiaceae</taxon>
        <taxon>Clostridium</taxon>
    </lineage>
</organism>
<dbReference type="InterPro" id="IPR015797">
    <property type="entry name" value="NUDIX_hydrolase-like_dom_sf"/>
</dbReference>
<dbReference type="PANTHER" id="PTHR11839">
    <property type="entry name" value="UDP/ADP-SUGAR PYROPHOSPHATASE"/>
    <property type="match status" value="1"/>
</dbReference>
<dbReference type="PROSITE" id="PS51462">
    <property type="entry name" value="NUDIX"/>
    <property type="match status" value="1"/>
</dbReference>
<dbReference type="GO" id="GO:0006753">
    <property type="term" value="P:nucleoside phosphate metabolic process"/>
    <property type="evidence" value="ECO:0007669"/>
    <property type="project" value="TreeGrafter"/>
</dbReference>
<dbReference type="GO" id="GO:0016787">
    <property type="term" value="F:hydrolase activity"/>
    <property type="evidence" value="ECO:0007669"/>
    <property type="project" value="UniProtKB-KW"/>
</dbReference>
<feature type="domain" description="Nudix hydrolase" evidence="3">
    <location>
        <begin position="39"/>
        <end position="169"/>
    </location>
</feature>
<dbReference type="Pfam" id="PF00293">
    <property type="entry name" value="NUDIX"/>
    <property type="match status" value="1"/>
</dbReference>
<dbReference type="SUPFAM" id="SSF55811">
    <property type="entry name" value="Nudix"/>
    <property type="match status" value="1"/>
</dbReference>
<evidence type="ECO:0000313" key="5">
    <source>
        <dbReference type="Proteomes" id="UP000033115"/>
    </source>
</evidence>
<dbReference type="RefSeq" id="WP_029161188.1">
    <property type="nucleotide sequence ID" value="NZ_CP009933.1"/>
</dbReference>
<evidence type="ECO:0000313" key="4">
    <source>
        <dbReference type="EMBL" id="AKA70108.1"/>
    </source>
</evidence>
<dbReference type="KEGG" id="csq:CSCA_2983"/>